<accession>A0A936YX87</accession>
<dbReference type="AlphaFoldDB" id="A0A936YX87"/>
<evidence type="ECO:0000313" key="2">
    <source>
        <dbReference type="EMBL" id="MBL0390239.1"/>
    </source>
</evidence>
<dbReference type="GO" id="GO:0016020">
    <property type="term" value="C:membrane"/>
    <property type="evidence" value="ECO:0007669"/>
    <property type="project" value="InterPro"/>
</dbReference>
<dbReference type="RefSeq" id="WP_201672804.1">
    <property type="nucleotide sequence ID" value="NZ_JAEQNE010000001.1"/>
</dbReference>
<dbReference type="SUPFAM" id="SSF56935">
    <property type="entry name" value="Porins"/>
    <property type="match status" value="1"/>
</dbReference>
<dbReference type="InterPro" id="IPR023614">
    <property type="entry name" value="Porin_dom_sf"/>
</dbReference>
<evidence type="ECO:0000259" key="1">
    <source>
        <dbReference type="Pfam" id="PF13609"/>
    </source>
</evidence>
<proteinExistence type="predicted"/>
<dbReference type="Pfam" id="PF13609">
    <property type="entry name" value="Porin_4"/>
    <property type="match status" value="1"/>
</dbReference>
<reference evidence="2 3" key="1">
    <citation type="journal article" date="2017" name="Int. J. Syst. Evol. Microbiol.">
        <title>Ramlibacter monticola sp. nov., isolated from forest soil.</title>
        <authorList>
            <person name="Chaudhary D.K."/>
            <person name="Kim J."/>
        </authorList>
    </citation>
    <scope>NUCLEOTIDE SEQUENCE [LARGE SCALE GENOMIC DNA]</scope>
    <source>
        <strain evidence="2 3">KACC 19175</strain>
    </source>
</reference>
<evidence type="ECO:0000313" key="3">
    <source>
        <dbReference type="Proteomes" id="UP000599109"/>
    </source>
</evidence>
<comment type="caution">
    <text evidence="2">The sequence shown here is derived from an EMBL/GenBank/DDBJ whole genome shotgun (WGS) entry which is preliminary data.</text>
</comment>
<dbReference type="Proteomes" id="UP000599109">
    <property type="component" value="Unassembled WGS sequence"/>
</dbReference>
<organism evidence="2 3">
    <name type="scientific">Ramlibacter monticola</name>
    <dbReference type="NCBI Taxonomy" id="1926872"/>
    <lineage>
        <taxon>Bacteria</taxon>
        <taxon>Pseudomonadati</taxon>
        <taxon>Pseudomonadota</taxon>
        <taxon>Betaproteobacteria</taxon>
        <taxon>Burkholderiales</taxon>
        <taxon>Comamonadaceae</taxon>
        <taxon>Ramlibacter</taxon>
    </lineage>
</organism>
<protein>
    <submittedName>
        <fullName evidence="2">Porin</fullName>
    </submittedName>
</protein>
<dbReference type="GO" id="GO:0015288">
    <property type="term" value="F:porin activity"/>
    <property type="evidence" value="ECO:0007669"/>
    <property type="project" value="InterPro"/>
</dbReference>
<keyword evidence="3" id="KW-1185">Reference proteome</keyword>
<dbReference type="InterPro" id="IPR033900">
    <property type="entry name" value="Gram_neg_porin_domain"/>
</dbReference>
<dbReference type="EMBL" id="JAEQNE010000001">
    <property type="protein sequence ID" value="MBL0390239.1"/>
    <property type="molecule type" value="Genomic_DNA"/>
</dbReference>
<sequence length="138" mass="14921">MVPTCRMLVRQSDEFGRMAVARPLPFARTRVLLLDPRTFRGLKAGFSRFAVMGVHDVSKAGPSKAKATTPGATYTMNVTTVRLGWGLVDVDGVKAENLLGVGAVYTLSKRTSLYADFAHKIFPTQSANTYGLGIAHGF</sequence>
<name>A0A936YX87_9BURK</name>
<feature type="domain" description="Porin" evidence="1">
    <location>
        <begin position="42"/>
        <end position="119"/>
    </location>
</feature>
<gene>
    <name evidence="2" type="ORF">JJ685_03720</name>
</gene>
<dbReference type="Gene3D" id="2.40.160.10">
    <property type="entry name" value="Porin"/>
    <property type="match status" value="1"/>
</dbReference>